<sequence length="505" mass="56132">MPKRILYLFILAALTGCYKDKGNYTYTELPAFYVDTNTVQGEFIVPQYDTLRLNPGLVYEGNRAALKFSWTTYLYGSSINTIADTLARTEILAAPIALFPERYWLEFTATDTLTGRRMAYRYLMTVEGIGSGMMVLYEKDNRVDFDLIKTRLLEGLLEKDEVVRNLYTISNPGHPLTGKAVAINMFRFQTAQYISVFSENDGVQISPADMGIIKNFNEQFAASPDLVRPQGQFAPFGLTVNDFENSSGFDLLVNGGQAYANMVLFAFGKPTAYSLLFASDGDYEAAPFIKYGLARIVVYDQKNRRFLGASPLGTTLTPIISNGSAFNFQSVGKDMVYMDYGYGGTYMNYAVFKEPVDDGRRYLYVVDLGASAARYAWDISAYPGISSATKFAYGTRGQLMYYAAGNKLYQIHFDLSAGQELGATEAWPFIPPNEEITCLKMCPHPGRNLAENAKDKYLFVGTWDATANKGKVYVLQANVTSGVLTAEPAAVFEGFGKVKDLAFKF</sequence>
<dbReference type="InterPro" id="IPR032183">
    <property type="entry name" value="PKD-like"/>
</dbReference>
<organism evidence="1 2">
    <name type="scientific">Candidatus Pseudobacter hemicellulosilyticus</name>
    <dbReference type="NCBI Taxonomy" id="3121375"/>
    <lineage>
        <taxon>Bacteria</taxon>
        <taxon>Pseudomonadati</taxon>
        <taxon>Bacteroidota</taxon>
        <taxon>Chitinophagia</taxon>
        <taxon>Chitinophagales</taxon>
        <taxon>Chitinophagaceae</taxon>
        <taxon>Pseudobacter</taxon>
    </lineage>
</organism>
<dbReference type="EMBL" id="CP119311">
    <property type="protein sequence ID" value="WEK33810.1"/>
    <property type="molecule type" value="Genomic_DNA"/>
</dbReference>
<evidence type="ECO:0000313" key="2">
    <source>
        <dbReference type="Proteomes" id="UP001220610"/>
    </source>
</evidence>
<dbReference type="PROSITE" id="PS51257">
    <property type="entry name" value="PROKAR_LIPOPROTEIN"/>
    <property type="match status" value="1"/>
</dbReference>
<protein>
    <submittedName>
        <fullName evidence="1">PKD-like family lipoprotein</fullName>
    </submittedName>
</protein>
<keyword evidence="1" id="KW-0449">Lipoprotein</keyword>
<dbReference type="Proteomes" id="UP001220610">
    <property type="component" value="Chromosome"/>
</dbReference>
<reference evidence="1" key="1">
    <citation type="submission" date="2023-03" db="EMBL/GenBank/DDBJ databases">
        <title>Andean soil-derived lignocellulolytic bacterial consortium as a source of novel taxa and putative plastic-active enzymes.</title>
        <authorList>
            <person name="Diaz-Garcia L."/>
            <person name="Chuvochina M."/>
            <person name="Feuerriegel G."/>
            <person name="Bunk B."/>
            <person name="Sproer C."/>
            <person name="Streit W.R."/>
            <person name="Rodriguez L.M."/>
            <person name="Overmann J."/>
            <person name="Jimenez D.J."/>
        </authorList>
    </citation>
    <scope>NUCLEOTIDE SEQUENCE</scope>
    <source>
        <strain evidence="1">MAG 7</strain>
    </source>
</reference>
<evidence type="ECO:0000313" key="1">
    <source>
        <dbReference type="EMBL" id="WEK33810.1"/>
    </source>
</evidence>
<gene>
    <name evidence="1" type="ORF">P0Y53_15060</name>
</gene>
<accession>A0AAJ5WSS4</accession>
<proteinExistence type="predicted"/>
<dbReference type="AlphaFoldDB" id="A0AAJ5WSS4"/>
<name>A0AAJ5WSS4_9BACT</name>
<dbReference type="Pfam" id="PF16407">
    <property type="entry name" value="PKD_2"/>
    <property type="match status" value="1"/>
</dbReference>